<dbReference type="GO" id="GO:0004029">
    <property type="term" value="F:aldehyde dehydrogenase (NAD+) activity"/>
    <property type="evidence" value="ECO:0007669"/>
    <property type="project" value="TreeGrafter"/>
</dbReference>
<dbReference type="EMBL" id="JMSN01000015">
    <property type="protein sequence ID" value="KDN52016.1"/>
    <property type="molecule type" value="Genomic_DNA"/>
</dbReference>
<keyword evidence="1" id="KW-0812">Transmembrane</keyword>
<dbReference type="Pfam" id="PF01370">
    <property type="entry name" value="Epimerase"/>
    <property type="match status" value="1"/>
</dbReference>
<dbReference type="OMA" id="PSTFIHT"/>
<dbReference type="GeneID" id="25263967"/>
<protein>
    <submittedName>
        <fullName evidence="3">NAD(P)-binding protein</fullName>
    </submittedName>
</protein>
<dbReference type="SUPFAM" id="SSF51735">
    <property type="entry name" value="NAD(P)-binding Rossmann-fold domains"/>
    <property type="match status" value="1"/>
</dbReference>
<dbReference type="STRING" id="1037660.A0A066WE30"/>
<sequence length="346" mass="37358">MSSPKTLFLVGTGFIGGSILTALLQERKDLEVSALTRNDGQAAKLKELGVQPVKGSLDDTETIKAQAAKSDIIIHVATADHISSAKAIAEGIRSRTNKSRKTIYIHTSGTGVLVDDSNGKYAADPATYTFYDTRPAEIDSRLKDSAPHRDVDLTLKQLLANEEAEREFNARAAIITPPLIYGLGTGPFNKQSIQVPAHIRAAVKAGKAFVVGGGKGIWNAIHIQDLVSAYLLLLSHLEQSPPGSPGGPYIYAETQLFSWGDLAQVVARRLHAVGKLSSKKMHTATDDELNKFFFGVDVSYSVLACNSISKAEKLPALGWKPNPSLPSLLESVEKQEVDELLKREFA</sequence>
<reference evidence="3 4" key="1">
    <citation type="submission" date="2014-05" db="EMBL/GenBank/DDBJ databases">
        <title>Draft genome sequence of a rare smut relative, Tilletiaria anomala UBC 951.</title>
        <authorList>
            <consortium name="DOE Joint Genome Institute"/>
            <person name="Toome M."/>
            <person name="Kuo A."/>
            <person name="Henrissat B."/>
            <person name="Lipzen A."/>
            <person name="Tritt A."/>
            <person name="Yoshinaga Y."/>
            <person name="Zane M."/>
            <person name="Barry K."/>
            <person name="Grigoriev I.V."/>
            <person name="Spatafora J.W."/>
            <person name="Aimea M.C."/>
        </authorList>
    </citation>
    <scope>NUCLEOTIDE SEQUENCE [LARGE SCALE GENOMIC DNA]</scope>
    <source>
        <strain evidence="3 4">UBC 951</strain>
    </source>
</reference>
<dbReference type="InterPro" id="IPR036291">
    <property type="entry name" value="NAD(P)-bd_dom_sf"/>
</dbReference>
<comment type="caution">
    <text evidence="3">The sequence shown here is derived from an EMBL/GenBank/DDBJ whole genome shotgun (WGS) entry which is preliminary data.</text>
</comment>
<feature type="domain" description="NAD-dependent epimerase/dehydratase" evidence="2">
    <location>
        <begin position="11"/>
        <end position="242"/>
    </location>
</feature>
<evidence type="ECO:0000313" key="3">
    <source>
        <dbReference type="EMBL" id="KDN52016.1"/>
    </source>
</evidence>
<evidence type="ECO:0000256" key="1">
    <source>
        <dbReference type="SAM" id="Phobius"/>
    </source>
</evidence>
<organism evidence="3 4">
    <name type="scientific">Tilletiaria anomala (strain ATCC 24038 / CBS 436.72 / UBC 951)</name>
    <dbReference type="NCBI Taxonomy" id="1037660"/>
    <lineage>
        <taxon>Eukaryota</taxon>
        <taxon>Fungi</taxon>
        <taxon>Dikarya</taxon>
        <taxon>Basidiomycota</taxon>
        <taxon>Ustilaginomycotina</taxon>
        <taxon>Exobasidiomycetes</taxon>
        <taxon>Georgefischeriales</taxon>
        <taxon>Tilletiariaceae</taxon>
        <taxon>Tilletiaria</taxon>
    </lineage>
</organism>
<dbReference type="RefSeq" id="XP_013244864.1">
    <property type="nucleotide sequence ID" value="XM_013389410.1"/>
</dbReference>
<dbReference type="InterPro" id="IPR051783">
    <property type="entry name" value="NAD(P)-dependent_oxidoreduct"/>
</dbReference>
<keyword evidence="4" id="KW-1185">Reference proteome</keyword>
<dbReference type="HOGENOM" id="CLU_007383_12_1_1"/>
<evidence type="ECO:0000313" key="4">
    <source>
        <dbReference type="Proteomes" id="UP000027361"/>
    </source>
</evidence>
<proteinExistence type="predicted"/>
<dbReference type="InParanoid" id="A0A066WE30"/>
<evidence type="ECO:0000259" key="2">
    <source>
        <dbReference type="Pfam" id="PF01370"/>
    </source>
</evidence>
<keyword evidence="1" id="KW-1133">Transmembrane helix</keyword>
<keyword evidence="1" id="KW-0472">Membrane</keyword>
<accession>A0A066WE30</accession>
<name>A0A066WE30_TILAU</name>
<dbReference type="Proteomes" id="UP000027361">
    <property type="component" value="Unassembled WGS sequence"/>
</dbReference>
<dbReference type="FunCoup" id="A0A066WE30">
    <property type="interactions" value="15"/>
</dbReference>
<feature type="transmembrane region" description="Helical" evidence="1">
    <location>
        <begin position="6"/>
        <end position="24"/>
    </location>
</feature>
<dbReference type="AlphaFoldDB" id="A0A066WE30"/>
<dbReference type="GO" id="GO:0005737">
    <property type="term" value="C:cytoplasm"/>
    <property type="evidence" value="ECO:0007669"/>
    <property type="project" value="TreeGrafter"/>
</dbReference>
<dbReference type="Gene3D" id="3.40.50.720">
    <property type="entry name" value="NAD(P)-binding Rossmann-like Domain"/>
    <property type="match status" value="1"/>
</dbReference>
<dbReference type="InterPro" id="IPR001509">
    <property type="entry name" value="Epimerase_deHydtase"/>
</dbReference>
<dbReference type="PANTHER" id="PTHR48079:SF6">
    <property type="entry name" value="NAD(P)-BINDING DOMAIN-CONTAINING PROTEIN-RELATED"/>
    <property type="match status" value="1"/>
</dbReference>
<gene>
    <name evidence="3" type="ORF">K437DRAFT_254752</name>
</gene>
<dbReference type="PANTHER" id="PTHR48079">
    <property type="entry name" value="PROTEIN YEEZ"/>
    <property type="match status" value="1"/>
</dbReference>
<dbReference type="OrthoDB" id="10262413at2759"/>